<dbReference type="EMBL" id="QZWG01000001">
    <property type="protein sequence ID" value="RZC29712.1"/>
    <property type="molecule type" value="Genomic_DNA"/>
</dbReference>
<comment type="caution">
    <text evidence="4">The sequence shown here is derived from an EMBL/GenBank/DDBJ whole genome shotgun (WGS) entry which is preliminary data.</text>
</comment>
<dbReference type="PANTHER" id="PTHR47165">
    <property type="entry name" value="OS03G0429900 PROTEIN"/>
    <property type="match status" value="1"/>
</dbReference>
<evidence type="ECO:0000259" key="2">
    <source>
        <dbReference type="Pfam" id="PF02721"/>
    </source>
</evidence>
<name>A0A445M275_GLYSO</name>
<reference evidence="4 5" key="1">
    <citation type="submission" date="2018-09" db="EMBL/GenBank/DDBJ databases">
        <title>A high-quality reference genome of wild soybean provides a powerful tool to mine soybean genomes.</title>
        <authorList>
            <person name="Xie M."/>
            <person name="Chung C.Y.L."/>
            <person name="Li M.-W."/>
            <person name="Wong F.-L."/>
            <person name="Chan T.-F."/>
            <person name="Lam H.-M."/>
        </authorList>
    </citation>
    <scope>NUCLEOTIDE SEQUENCE [LARGE SCALE GENOMIC DNA]</scope>
    <source>
        <strain evidence="5">cv. W05</strain>
        <tissue evidence="4">Hypocotyl of etiolated seedlings</tissue>
    </source>
</reference>
<dbReference type="InterPro" id="IPR055695">
    <property type="entry name" value="DUF7271"/>
</dbReference>
<feature type="domain" description="DUF7271" evidence="3">
    <location>
        <begin position="16"/>
        <end position="86"/>
    </location>
</feature>
<evidence type="ECO:0000256" key="1">
    <source>
        <dbReference type="SAM" id="MobiDB-lite"/>
    </source>
</evidence>
<sequence>GPSNCLAAIRFSAAFHVSKASQVWQPILFSDGLKEFRRTHGIDDSVIMRFFVADKNTSFEVDVIGPIHWQGRPRSVLATRRHIFTADVTEHMMQQSFPLICCSQCRSKDFDFDVLMMPYDHDVLMPYEHALLKLMARIADKIKTIDGSKETLKLVVRIIELWFVGTSGRSKQAEVVFVDSDGDQIHVVCKQDQLKTWKMDLKEGCTYMMHNFRVSKNDGQFRVCDHPYKLTFIGVTVVRQCELDGLPFKNYRFADFSNVIAGLLQSDLLVDIIGVVDEVVFRHISPISKRVVFKLMNLRLSELGIEIRSVLTRRSQCSSQALGSAQLSSRETFISKSEAKTISEINNLCECHKKTDVNTEPFVCPCGKHNDRAMLRYRVEVMVNYKDENTKFLLWDRECIGLIGQLADEVNTLKVEDGDLDLNASPKALDKLLGHLLTFKVKIQPRYKNSALLKCSTDLTLINDVLDMLPDAETCSKIKVTTPFDSNDPVHDESQSISITADHDPLIGLPLTPTKRHPFHECDDEARSSQISPAQLSSNKLAKHNQIE</sequence>
<dbReference type="Pfam" id="PF23935">
    <property type="entry name" value="DUF7271"/>
    <property type="match status" value="1"/>
</dbReference>
<dbReference type="Gene3D" id="2.40.50.140">
    <property type="entry name" value="Nucleic acid-binding proteins"/>
    <property type="match status" value="2"/>
</dbReference>
<organism evidence="4 5">
    <name type="scientific">Glycine soja</name>
    <name type="common">Wild soybean</name>
    <dbReference type="NCBI Taxonomy" id="3848"/>
    <lineage>
        <taxon>Eukaryota</taxon>
        <taxon>Viridiplantae</taxon>
        <taxon>Streptophyta</taxon>
        <taxon>Embryophyta</taxon>
        <taxon>Tracheophyta</taxon>
        <taxon>Spermatophyta</taxon>
        <taxon>Magnoliopsida</taxon>
        <taxon>eudicotyledons</taxon>
        <taxon>Gunneridae</taxon>
        <taxon>Pentapetalae</taxon>
        <taxon>rosids</taxon>
        <taxon>fabids</taxon>
        <taxon>Fabales</taxon>
        <taxon>Fabaceae</taxon>
        <taxon>Papilionoideae</taxon>
        <taxon>50 kb inversion clade</taxon>
        <taxon>NPAAA clade</taxon>
        <taxon>indigoferoid/millettioid clade</taxon>
        <taxon>Phaseoleae</taxon>
        <taxon>Glycine</taxon>
        <taxon>Glycine subgen. Soja</taxon>
    </lineage>
</organism>
<dbReference type="AlphaFoldDB" id="A0A445M275"/>
<dbReference type="InterPro" id="IPR012340">
    <property type="entry name" value="NA-bd_OB-fold"/>
</dbReference>
<dbReference type="InterPro" id="IPR003871">
    <property type="entry name" value="RFA1B/D_OB_1st"/>
</dbReference>
<dbReference type="CDD" id="cd04480">
    <property type="entry name" value="RPA1_DBD_A_like"/>
    <property type="match status" value="1"/>
</dbReference>
<accession>A0A445M275</accession>
<dbReference type="SUPFAM" id="SSF50249">
    <property type="entry name" value="Nucleic acid-binding proteins"/>
    <property type="match status" value="2"/>
</dbReference>
<keyword evidence="5" id="KW-1185">Reference proteome</keyword>
<protein>
    <submittedName>
        <fullName evidence="4">Uncharacterized protein</fullName>
    </submittedName>
</protein>
<dbReference type="Pfam" id="PF02721">
    <property type="entry name" value="DUF223"/>
    <property type="match status" value="1"/>
</dbReference>
<dbReference type="PANTHER" id="PTHR47165:SF4">
    <property type="entry name" value="OS03G0429900 PROTEIN"/>
    <property type="match status" value="1"/>
</dbReference>
<evidence type="ECO:0000313" key="4">
    <source>
        <dbReference type="EMBL" id="RZC29712.1"/>
    </source>
</evidence>
<feature type="domain" description="Replication protein A 70 kDa DNA-binding subunit B/D first OB fold" evidence="2">
    <location>
        <begin position="141"/>
        <end position="241"/>
    </location>
</feature>
<evidence type="ECO:0000313" key="5">
    <source>
        <dbReference type="Proteomes" id="UP000289340"/>
    </source>
</evidence>
<feature type="non-terminal residue" evidence="4">
    <location>
        <position position="1"/>
    </location>
</feature>
<dbReference type="Proteomes" id="UP000289340">
    <property type="component" value="Chromosome 1"/>
</dbReference>
<evidence type="ECO:0000259" key="3">
    <source>
        <dbReference type="Pfam" id="PF23935"/>
    </source>
</evidence>
<proteinExistence type="predicted"/>
<feature type="compositionally biased region" description="Polar residues" evidence="1">
    <location>
        <begin position="528"/>
        <end position="540"/>
    </location>
</feature>
<feature type="region of interest" description="Disordered" evidence="1">
    <location>
        <begin position="504"/>
        <end position="548"/>
    </location>
</feature>
<gene>
    <name evidence="4" type="ORF">D0Y65_001343</name>
</gene>